<dbReference type="Pfam" id="PF14543">
    <property type="entry name" value="TAXi_N"/>
    <property type="match status" value="1"/>
</dbReference>
<dbReference type="AlphaFoldDB" id="A0AA41V819"/>
<organism evidence="7 8">
    <name type="scientific">Papaver nudicaule</name>
    <name type="common">Iceland poppy</name>
    <dbReference type="NCBI Taxonomy" id="74823"/>
    <lineage>
        <taxon>Eukaryota</taxon>
        <taxon>Viridiplantae</taxon>
        <taxon>Streptophyta</taxon>
        <taxon>Embryophyta</taxon>
        <taxon>Tracheophyta</taxon>
        <taxon>Spermatophyta</taxon>
        <taxon>Magnoliopsida</taxon>
        <taxon>Ranunculales</taxon>
        <taxon>Papaveraceae</taxon>
        <taxon>Papaveroideae</taxon>
        <taxon>Papaver</taxon>
    </lineage>
</organism>
<keyword evidence="4" id="KW-0378">Hydrolase</keyword>
<keyword evidence="2" id="KW-0645">Protease</keyword>
<protein>
    <recommendedName>
        <fullName evidence="6">Peptidase A1 domain-containing protein</fullName>
    </recommendedName>
</protein>
<evidence type="ECO:0000313" key="7">
    <source>
        <dbReference type="EMBL" id="MCL7038315.1"/>
    </source>
</evidence>
<comment type="similarity">
    <text evidence="1">Belongs to the peptidase A1 family.</text>
</comment>
<evidence type="ECO:0000256" key="5">
    <source>
        <dbReference type="ARBA" id="ARBA00023180"/>
    </source>
</evidence>
<dbReference type="InterPro" id="IPR033121">
    <property type="entry name" value="PEPTIDASE_A1"/>
</dbReference>
<dbReference type="InterPro" id="IPR032861">
    <property type="entry name" value="TAXi_N"/>
</dbReference>
<evidence type="ECO:0000259" key="6">
    <source>
        <dbReference type="PROSITE" id="PS51767"/>
    </source>
</evidence>
<feature type="domain" description="Peptidase A1" evidence="6">
    <location>
        <begin position="108"/>
        <end position="458"/>
    </location>
</feature>
<dbReference type="InterPro" id="IPR034161">
    <property type="entry name" value="Pepsin-like_plant"/>
</dbReference>
<dbReference type="InterPro" id="IPR032799">
    <property type="entry name" value="TAXi_C"/>
</dbReference>
<dbReference type="Proteomes" id="UP001177140">
    <property type="component" value="Unassembled WGS sequence"/>
</dbReference>
<dbReference type="GO" id="GO:0005576">
    <property type="term" value="C:extracellular region"/>
    <property type="evidence" value="ECO:0007669"/>
    <property type="project" value="TreeGrafter"/>
</dbReference>
<dbReference type="EMBL" id="JAJJMA010189252">
    <property type="protein sequence ID" value="MCL7038315.1"/>
    <property type="molecule type" value="Genomic_DNA"/>
</dbReference>
<keyword evidence="5" id="KW-0325">Glycoprotein</keyword>
<keyword evidence="3" id="KW-0064">Aspartyl protease</keyword>
<evidence type="ECO:0000256" key="2">
    <source>
        <dbReference type="ARBA" id="ARBA00022670"/>
    </source>
</evidence>
<dbReference type="GO" id="GO:0004190">
    <property type="term" value="F:aspartic-type endopeptidase activity"/>
    <property type="evidence" value="ECO:0007669"/>
    <property type="project" value="UniProtKB-KW"/>
</dbReference>
<dbReference type="SUPFAM" id="SSF50630">
    <property type="entry name" value="Acid proteases"/>
    <property type="match status" value="1"/>
</dbReference>
<dbReference type="Gene3D" id="2.40.70.10">
    <property type="entry name" value="Acid Proteases"/>
    <property type="match status" value="2"/>
</dbReference>
<evidence type="ECO:0000313" key="8">
    <source>
        <dbReference type="Proteomes" id="UP001177140"/>
    </source>
</evidence>
<dbReference type="CDD" id="cd05476">
    <property type="entry name" value="pepsin_A_like_plant"/>
    <property type="match status" value="1"/>
</dbReference>
<gene>
    <name evidence="7" type="ORF">MKW94_004431</name>
</gene>
<dbReference type="PANTHER" id="PTHR47967">
    <property type="entry name" value="OS07G0603500 PROTEIN-RELATED"/>
    <property type="match status" value="1"/>
</dbReference>
<name>A0AA41V819_PAPNU</name>
<dbReference type="PROSITE" id="PS51767">
    <property type="entry name" value="PEPTIDASE_A1"/>
    <property type="match status" value="1"/>
</dbReference>
<reference evidence="7" key="1">
    <citation type="submission" date="2022-03" db="EMBL/GenBank/DDBJ databases">
        <title>A functionally conserved STORR gene fusion in Papaver species that diverged 16.8 million years ago.</title>
        <authorList>
            <person name="Catania T."/>
        </authorList>
    </citation>
    <scope>NUCLEOTIDE SEQUENCE</scope>
    <source>
        <strain evidence="7">S-191538</strain>
    </source>
</reference>
<evidence type="ECO:0000256" key="4">
    <source>
        <dbReference type="ARBA" id="ARBA00022801"/>
    </source>
</evidence>
<dbReference type="GO" id="GO:0006508">
    <property type="term" value="P:proteolysis"/>
    <property type="evidence" value="ECO:0007669"/>
    <property type="project" value="UniProtKB-KW"/>
</dbReference>
<sequence>MASSSVSSALLPPLNTVVSLIVLSCFISTSFSLREISDHKPNAKPLGFSARVIHRDSPESPFYDPNLTDADRLRNAIQRSFERYNHYTSKSKVPNDMQPPVTHRTFSYVVSYQIGTPRVDTYSVLDTGSDLTWLQCRPCDNCYRQEIPIYDPRKSTSYAKIGCNHDFCKPDYHSACDKDGICRYQIGYGFGHGQSQGTLSTETFTFVYQSENKTGLIPVYPVPFGCGTNNSFPYLNDSRPVRVPGVFGLNKAPLSWLYQLSIGRFSHCLVPKDWHQTSMLRFKDDAIITNETTPMVNNGQFRTANYYVSLEGISVGKTRLNIPKGTFELKPDWSGGVIVDSGSGTTHLPSAAFDPLVTELVKRIKLERVSPPPGSSIGLCYRIHEVSYKLVPRLPAITFHFRGLDFVLQNWTVWLDFGVDVICLTLFRSKQALTLVGAQHLQNVNVGYDLENEVISLRAMVCTQT</sequence>
<comment type="caution">
    <text evidence="7">The sequence shown here is derived from an EMBL/GenBank/DDBJ whole genome shotgun (WGS) entry which is preliminary data.</text>
</comment>
<dbReference type="InterPro" id="IPR021109">
    <property type="entry name" value="Peptidase_aspartic_dom_sf"/>
</dbReference>
<evidence type="ECO:0000256" key="1">
    <source>
        <dbReference type="ARBA" id="ARBA00007447"/>
    </source>
</evidence>
<evidence type="ECO:0000256" key="3">
    <source>
        <dbReference type="ARBA" id="ARBA00022750"/>
    </source>
</evidence>
<proteinExistence type="inferred from homology"/>
<dbReference type="InterPro" id="IPR051708">
    <property type="entry name" value="Plant_Aspart_Prot_A1"/>
</dbReference>
<dbReference type="Pfam" id="PF14541">
    <property type="entry name" value="TAXi_C"/>
    <property type="match status" value="1"/>
</dbReference>
<accession>A0AA41V819</accession>
<keyword evidence="8" id="KW-1185">Reference proteome</keyword>
<dbReference type="PANTHER" id="PTHR47967:SF128">
    <property type="entry name" value="ASPARTIC PROTEINASE CDR1-LIKE"/>
    <property type="match status" value="1"/>
</dbReference>